<proteinExistence type="predicted"/>
<sequence>MLRGLYTYYLTPKSFIDRNFRVNAGESARGIRFILDGFNDLASLKFRHLIRIDDEIFENNKIYINQDEEYVDVIFPSLSEGAYYTEMEISREDEKLLSGIFSIVYTKSLQGQANDELKKVVDNDLLDKILKFEGKINDVLEKTNEFSKIVDKNYMHEQMQASNVWVVHHNLNKYPSVSIIDSGNNEIYGEVRYLDKNNITLKFSVPFSGRAFFN</sequence>
<reference evidence="1 2" key="1">
    <citation type="submission" date="2016-10" db="EMBL/GenBank/DDBJ databases">
        <authorList>
            <person name="de Groot N.N."/>
        </authorList>
    </citation>
    <scope>NUCLEOTIDE SEQUENCE [LARGE SCALE GENOMIC DNA]</scope>
    <source>
        <strain evidence="1 2">Calf135</strain>
    </source>
</reference>
<gene>
    <name evidence="1" type="ORF">SAMN05216454_1198</name>
</gene>
<organism evidence="1 2">
    <name type="scientific">Peptostreptococcus russellii</name>
    <dbReference type="NCBI Taxonomy" id="215200"/>
    <lineage>
        <taxon>Bacteria</taxon>
        <taxon>Bacillati</taxon>
        <taxon>Bacillota</taxon>
        <taxon>Clostridia</taxon>
        <taxon>Peptostreptococcales</taxon>
        <taxon>Peptostreptococcaceae</taxon>
        <taxon>Peptostreptococcus</taxon>
    </lineage>
</organism>
<dbReference type="OrthoDB" id="9255846at2"/>
<evidence type="ECO:0008006" key="3">
    <source>
        <dbReference type="Google" id="ProtNLM"/>
    </source>
</evidence>
<name>A0A1H8JYH3_9FIRM</name>
<dbReference type="Proteomes" id="UP000199512">
    <property type="component" value="Unassembled WGS sequence"/>
</dbReference>
<evidence type="ECO:0000313" key="1">
    <source>
        <dbReference type="EMBL" id="SEN85575.1"/>
    </source>
</evidence>
<dbReference type="AlphaFoldDB" id="A0A1H8JYH3"/>
<dbReference type="STRING" id="215200.SAMN05216454_1198"/>
<dbReference type="EMBL" id="FODF01000019">
    <property type="protein sequence ID" value="SEN85575.1"/>
    <property type="molecule type" value="Genomic_DNA"/>
</dbReference>
<accession>A0A1H8JYH3</accession>
<keyword evidence="2" id="KW-1185">Reference proteome</keyword>
<dbReference type="RefSeq" id="WP_091976022.1">
    <property type="nucleotide sequence ID" value="NZ_FODF01000019.1"/>
</dbReference>
<protein>
    <recommendedName>
        <fullName evidence="3">BppU N-terminal domain-containing protein</fullName>
    </recommendedName>
</protein>
<evidence type="ECO:0000313" key="2">
    <source>
        <dbReference type="Proteomes" id="UP000199512"/>
    </source>
</evidence>